<dbReference type="CDD" id="cd05941">
    <property type="entry name" value="MCS"/>
    <property type="match status" value="1"/>
</dbReference>
<dbReference type="Pfam" id="PF00501">
    <property type="entry name" value="AMP-binding"/>
    <property type="match status" value="1"/>
</dbReference>
<feature type="domain" description="AMP-binding enzyme C-terminal" evidence="2">
    <location>
        <begin position="529"/>
        <end position="612"/>
    </location>
</feature>
<name>A0A9W9TJE1_9EURO</name>
<proteinExistence type="predicted"/>
<dbReference type="InterPro" id="IPR000873">
    <property type="entry name" value="AMP-dep_synth/lig_dom"/>
</dbReference>
<keyword evidence="4" id="KW-1185">Reference proteome</keyword>
<dbReference type="EMBL" id="JAPQKS010000005">
    <property type="protein sequence ID" value="KAJ5224976.1"/>
    <property type="molecule type" value="Genomic_DNA"/>
</dbReference>
<evidence type="ECO:0000313" key="4">
    <source>
        <dbReference type="Proteomes" id="UP001150941"/>
    </source>
</evidence>
<gene>
    <name evidence="3" type="ORF">N7468_006201</name>
</gene>
<reference evidence="3" key="1">
    <citation type="submission" date="2022-11" db="EMBL/GenBank/DDBJ databases">
        <authorList>
            <person name="Petersen C."/>
        </authorList>
    </citation>
    <scope>NUCLEOTIDE SEQUENCE</scope>
    <source>
        <strain evidence="3">IBT 19713</strain>
    </source>
</reference>
<dbReference type="Proteomes" id="UP001150941">
    <property type="component" value="Unassembled WGS sequence"/>
</dbReference>
<feature type="domain" description="AMP-dependent synthetase/ligase" evidence="1">
    <location>
        <begin position="79"/>
        <end position="459"/>
    </location>
</feature>
<dbReference type="OrthoDB" id="2962993at2759"/>
<sequence>MRSSIGVAEAILAETEKRRRGNCDGRVRFDLMLALASRLLRPCLRVNAVARPVSTACARLSTLPNLPLFRALQNHDPASLAVEHSSSSRAFTYGSLVADVSRVQRDLELHAAKTAGNLAGERVAFLAENSYDYVVTLLAIFASDAIALPLSPAFPVSELQYILDNSQAKLLLATEKYAEKATQIVNAGLKREPLLDIRRKIHAGANPEPVELEDMNQSSSGGMMLYTSGTTNRPKGVLIPNSALAAQASSLISAWNYSPQDRLLHLLPLHHIHGVVNVIVAPIVAGSSIEFMYPFNPEQVWRRLAASFPSAASTPKPQVTFLTAVPTIYTRLMSTFPSLPPEIQTAARKAISPEHLRLNISGSAALPTPTKAAWKDLSNGNVLLERFGMTEVGMAISCGLDFCDRVDGSVGWPLPGVEARLVDTDTDEVIPETQERDSSGRLREGEIQLRGPSIFHSYWANEAATRESFVADSHGGSWFRTGDVATRRVVDGAGSGSSGEWAKGPMYFISGRKSVDIIKTAGEKISALEVERELLSLPQVAEAAVVGLPSEQWGQKVAAVLVLRADAATSGRNGRAWGPMDMRRALKDRLASYKIPQEMKVLDSIPRNAMGKVNKKALLKEVFGV</sequence>
<evidence type="ECO:0000313" key="3">
    <source>
        <dbReference type="EMBL" id="KAJ5224976.1"/>
    </source>
</evidence>
<comment type="caution">
    <text evidence="3">The sequence shown here is derived from an EMBL/GenBank/DDBJ whole genome shotgun (WGS) entry which is preliminary data.</text>
</comment>
<dbReference type="Gene3D" id="3.40.50.12780">
    <property type="entry name" value="N-terminal domain of ligase-like"/>
    <property type="match status" value="1"/>
</dbReference>
<protein>
    <submittedName>
        <fullName evidence="3">Uncharacterized protein</fullName>
    </submittedName>
</protein>
<dbReference type="SUPFAM" id="SSF56801">
    <property type="entry name" value="Acetyl-CoA synthetase-like"/>
    <property type="match status" value="1"/>
</dbReference>
<dbReference type="Gene3D" id="3.30.300.30">
    <property type="match status" value="1"/>
</dbReference>
<dbReference type="GO" id="GO:0031956">
    <property type="term" value="F:medium-chain fatty acid-CoA ligase activity"/>
    <property type="evidence" value="ECO:0007669"/>
    <property type="project" value="TreeGrafter"/>
</dbReference>
<dbReference type="PANTHER" id="PTHR43201">
    <property type="entry name" value="ACYL-COA SYNTHETASE"/>
    <property type="match status" value="1"/>
</dbReference>
<reference evidence="3" key="2">
    <citation type="journal article" date="2023" name="IMA Fungus">
        <title>Comparative genomic study of the Penicillium genus elucidates a diverse pangenome and 15 lateral gene transfer events.</title>
        <authorList>
            <person name="Petersen C."/>
            <person name="Sorensen T."/>
            <person name="Nielsen M.R."/>
            <person name="Sondergaard T.E."/>
            <person name="Sorensen J.L."/>
            <person name="Fitzpatrick D.A."/>
            <person name="Frisvad J.C."/>
            <person name="Nielsen K.L."/>
        </authorList>
    </citation>
    <scope>NUCLEOTIDE SEQUENCE</scope>
    <source>
        <strain evidence="3">IBT 19713</strain>
    </source>
</reference>
<accession>A0A9W9TJE1</accession>
<dbReference type="InterPro" id="IPR045851">
    <property type="entry name" value="AMP-bd_C_sf"/>
</dbReference>
<evidence type="ECO:0000259" key="2">
    <source>
        <dbReference type="Pfam" id="PF13193"/>
    </source>
</evidence>
<evidence type="ECO:0000259" key="1">
    <source>
        <dbReference type="Pfam" id="PF00501"/>
    </source>
</evidence>
<dbReference type="InterPro" id="IPR025110">
    <property type="entry name" value="AMP-bd_C"/>
</dbReference>
<dbReference type="InterPro" id="IPR042099">
    <property type="entry name" value="ANL_N_sf"/>
</dbReference>
<dbReference type="RefSeq" id="XP_058328387.1">
    <property type="nucleotide sequence ID" value="XM_058475497.1"/>
</dbReference>
<dbReference type="Pfam" id="PF13193">
    <property type="entry name" value="AMP-binding_C"/>
    <property type="match status" value="1"/>
</dbReference>
<organism evidence="3 4">
    <name type="scientific">Penicillium chermesinum</name>
    <dbReference type="NCBI Taxonomy" id="63820"/>
    <lineage>
        <taxon>Eukaryota</taxon>
        <taxon>Fungi</taxon>
        <taxon>Dikarya</taxon>
        <taxon>Ascomycota</taxon>
        <taxon>Pezizomycotina</taxon>
        <taxon>Eurotiomycetes</taxon>
        <taxon>Eurotiomycetidae</taxon>
        <taxon>Eurotiales</taxon>
        <taxon>Aspergillaceae</taxon>
        <taxon>Penicillium</taxon>
    </lineage>
</organism>
<dbReference type="GO" id="GO:0006631">
    <property type="term" value="P:fatty acid metabolic process"/>
    <property type="evidence" value="ECO:0007669"/>
    <property type="project" value="TreeGrafter"/>
</dbReference>
<dbReference type="GeneID" id="83202800"/>
<dbReference type="AlphaFoldDB" id="A0A9W9TJE1"/>
<dbReference type="PANTHER" id="PTHR43201:SF28">
    <property type="entry name" value="ENZYME, PUTATIVE (AFU_ORTHOLOGUE AFUA_7G01530)-RELATED"/>
    <property type="match status" value="1"/>
</dbReference>